<keyword evidence="3" id="KW-1185">Reference proteome</keyword>
<feature type="region of interest" description="Disordered" evidence="1">
    <location>
        <begin position="42"/>
        <end position="72"/>
    </location>
</feature>
<dbReference type="InterPro" id="IPR019546">
    <property type="entry name" value="TAT_signal_bac_arc"/>
</dbReference>
<feature type="compositionally biased region" description="Basic and acidic residues" evidence="1">
    <location>
        <begin position="48"/>
        <end position="58"/>
    </location>
</feature>
<sequence>MPQFGSARTRNHGRVVKPKKVSRRQFLAVSATAAAAAGGVGTAPAFSRDVHGGDKDPWLPHQADAPHPLQAPDYKFFTPEEAAFIEAATERLVPDDAIGPGAKACGVALFIDHQLAGAYGRAQGWYMQGPWSKGEETQGYQSRLTPSALYRAAIKAIEDHVASSHSAAPFAGLAPDQQDAIISDLEKGKLDLGGVDAKTFFKMLWLNTKEGMFSDPIYGGNKDMAGWKMLGFPGARYNYLDWVDRHGQRYDQPPVGIRGRPEWNGEG</sequence>
<reference evidence="3" key="1">
    <citation type="submission" date="2014-08" db="EMBL/GenBank/DDBJ databases">
        <authorList>
            <person name="Moulin L."/>
        </authorList>
    </citation>
    <scope>NUCLEOTIDE SEQUENCE [LARGE SCALE GENOMIC DNA]</scope>
</reference>
<protein>
    <submittedName>
        <fullName evidence="2">Twin-arginine translocation pathway signal</fullName>
    </submittedName>
</protein>
<dbReference type="EMBL" id="CCMZ01000003">
    <property type="protein sequence ID" value="CDX11878.1"/>
    <property type="molecule type" value="Genomic_DNA"/>
</dbReference>
<dbReference type="InterPro" id="IPR006311">
    <property type="entry name" value="TAT_signal"/>
</dbReference>
<proteinExistence type="predicted"/>
<accession>A0A090EXR9</accession>
<dbReference type="Proteomes" id="UP000045285">
    <property type="component" value="Unassembled WGS sequence"/>
</dbReference>
<dbReference type="AlphaFoldDB" id="A0A090EXR9"/>
<evidence type="ECO:0000256" key="1">
    <source>
        <dbReference type="SAM" id="MobiDB-lite"/>
    </source>
</evidence>
<dbReference type="InterPro" id="IPR027056">
    <property type="entry name" value="Gluconate_2DH_su3"/>
</dbReference>
<organism evidence="2 3">
    <name type="scientific">Mesorhizobium plurifarium</name>
    <dbReference type="NCBI Taxonomy" id="69974"/>
    <lineage>
        <taxon>Bacteria</taxon>
        <taxon>Pseudomonadati</taxon>
        <taxon>Pseudomonadota</taxon>
        <taxon>Alphaproteobacteria</taxon>
        <taxon>Hyphomicrobiales</taxon>
        <taxon>Phyllobacteriaceae</taxon>
        <taxon>Mesorhizobium</taxon>
    </lineage>
</organism>
<gene>
    <name evidence="2" type="ORF">MPL3356_110211</name>
</gene>
<dbReference type="Pfam" id="PF13618">
    <property type="entry name" value="Gluconate_2-dh3"/>
    <property type="match status" value="1"/>
</dbReference>
<dbReference type="NCBIfam" id="TIGR01409">
    <property type="entry name" value="TAT_signal_seq"/>
    <property type="match status" value="1"/>
</dbReference>
<name>A0A090EXR9_MESPL</name>
<evidence type="ECO:0000313" key="2">
    <source>
        <dbReference type="EMBL" id="CDX11878.1"/>
    </source>
</evidence>
<evidence type="ECO:0000313" key="3">
    <source>
        <dbReference type="Proteomes" id="UP000045285"/>
    </source>
</evidence>
<dbReference type="PROSITE" id="PS51318">
    <property type="entry name" value="TAT"/>
    <property type="match status" value="1"/>
</dbReference>